<dbReference type="PIRSF" id="PIRSF002854">
    <property type="entry name" value="MetQ"/>
    <property type="match status" value="1"/>
</dbReference>
<evidence type="ECO:0000313" key="9">
    <source>
        <dbReference type="Proteomes" id="UP000315369"/>
    </source>
</evidence>
<evidence type="ECO:0000256" key="2">
    <source>
        <dbReference type="ARBA" id="ARBA00022729"/>
    </source>
</evidence>
<dbReference type="RefSeq" id="WP_141644700.1">
    <property type="nucleotide sequence ID" value="NZ_VIFM01000095.1"/>
</dbReference>
<keyword evidence="4" id="KW-0564">Palmitate</keyword>
<dbReference type="AlphaFoldDB" id="A0A540WX56"/>
<dbReference type="Gene3D" id="3.40.190.10">
    <property type="entry name" value="Periplasmic binding protein-like II"/>
    <property type="match status" value="2"/>
</dbReference>
<feature type="lipid moiety-binding region" description="S-diacylglycerol cysteine" evidence="7">
    <location>
        <position position="27"/>
    </location>
</feature>
<evidence type="ECO:0000256" key="5">
    <source>
        <dbReference type="ARBA" id="ARBA00023288"/>
    </source>
</evidence>
<evidence type="ECO:0000256" key="7">
    <source>
        <dbReference type="PIRSR" id="PIRSR002854-1"/>
    </source>
</evidence>
<evidence type="ECO:0000256" key="1">
    <source>
        <dbReference type="ARBA" id="ARBA00004635"/>
    </source>
</evidence>
<keyword evidence="5 6" id="KW-0449">Lipoprotein</keyword>
<accession>A0A540WX56</accession>
<evidence type="ECO:0000313" key="8">
    <source>
        <dbReference type="EMBL" id="TQF13583.1"/>
    </source>
</evidence>
<dbReference type="GO" id="GO:0016020">
    <property type="term" value="C:membrane"/>
    <property type="evidence" value="ECO:0007669"/>
    <property type="project" value="UniProtKB-SubCell"/>
</dbReference>
<dbReference type="SUPFAM" id="SSF53850">
    <property type="entry name" value="Periplasmic binding protein-like II"/>
    <property type="match status" value="1"/>
</dbReference>
<evidence type="ECO:0000256" key="6">
    <source>
        <dbReference type="PIRNR" id="PIRNR002854"/>
    </source>
</evidence>
<keyword evidence="3" id="KW-0472">Membrane</keyword>
<dbReference type="PROSITE" id="PS51257">
    <property type="entry name" value="PROKAR_LIPOPROTEIN"/>
    <property type="match status" value="1"/>
</dbReference>
<evidence type="ECO:0000256" key="4">
    <source>
        <dbReference type="ARBA" id="ARBA00023139"/>
    </source>
</evidence>
<comment type="caution">
    <text evidence="8">The sequence shown here is derived from an EMBL/GenBank/DDBJ whole genome shotgun (WGS) entry which is preliminary data.</text>
</comment>
<dbReference type="Proteomes" id="UP000315369">
    <property type="component" value="Unassembled WGS sequence"/>
</dbReference>
<keyword evidence="2" id="KW-0732">Signal</keyword>
<evidence type="ECO:0000256" key="3">
    <source>
        <dbReference type="ARBA" id="ARBA00023136"/>
    </source>
</evidence>
<dbReference type="InterPro" id="IPR004872">
    <property type="entry name" value="Lipoprotein_NlpA"/>
</dbReference>
<proteinExistence type="inferred from homology"/>
<dbReference type="PANTHER" id="PTHR30429">
    <property type="entry name" value="D-METHIONINE-BINDING LIPOPROTEIN METQ"/>
    <property type="match status" value="1"/>
</dbReference>
<protein>
    <recommendedName>
        <fullName evidence="6">Lipoprotein</fullName>
    </recommendedName>
</protein>
<gene>
    <name evidence="8" type="ORF">FJV41_23120</name>
</gene>
<dbReference type="OrthoDB" id="9812878at2"/>
<name>A0A540WX56_9BACT</name>
<comment type="subcellular location">
    <subcellularLocation>
        <location evidence="1">Membrane</location>
        <topology evidence="1">Lipid-anchor</topology>
    </subcellularLocation>
</comment>
<dbReference type="PANTHER" id="PTHR30429:SF0">
    <property type="entry name" value="METHIONINE-BINDING LIPOPROTEIN METQ"/>
    <property type="match status" value="1"/>
</dbReference>
<reference evidence="8 9" key="1">
    <citation type="submission" date="2019-06" db="EMBL/GenBank/DDBJ databases">
        <authorList>
            <person name="Livingstone P."/>
            <person name="Whitworth D."/>
        </authorList>
    </citation>
    <scope>NUCLEOTIDE SEQUENCE [LARGE SCALE GENOMIC DNA]</scope>
    <source>
        <strain evidence="8 9">AM401</strain>
    </source>
</reference>
<keyword evidence="9" id="KW-1185">Reference proteome</keyword>
<organism evidence="8 9">
    <name type="scientific">Myxococcus llanfairpwllgwyngyllgogerychwyrndrobwllllantysiliogogogochensis</name>
    <dbReference type="NCBI Taxonomy" id="2590453"/>
    <lineage>
        <taxon>Bacteria</taxon>
        <taxon>Pseudomonadati</taxon>
        <taxon>Myxococcota</taxon>
        <taxon>Myxococcia</taxon>
        <taxon>Myxococcales</taxon>
        <taxon>Cystobacterineae</taxon>
        <taxon>Myxococcaceae</taxon>
        <taxon>Myxococcus</taxon>
    </lineage>
</organism>
<sequence>MKPPASFFIIPLAFAAVSIALLVGTGCKKSEAPAIGEAPGVPTLRIGVNPVPHGEILRAAVPVALRDGVRIEVVEFTDYVQPNVALADGQLDANYFQHVPYLERFSADRQLSLRSAGAVHLEPLALYSTKFRQLAELPEGAQVTIPSDPSNASRALHLLADQGLLRLKEGAGAVATVQDVVGNPRKLELREIDAEQQPRTLEDVAAAVINGNYFLEAQKHLKLDAKVLARESSTRNPYANVLVVRKGDESRPEVRVLLKALQSGEVRRFIEAQYGGAVVPAF</sequence>
<dbReference type="CDD" id="cd13597">
    <property type="entry name" value="PBP2_lipoprotein_Tp32"/>
    <property type="match status" value="1"/>
</dbReference>
<dbReference type="Pfam" id="PF03180">
    <property type="entry name" value="Lipoprotein_9"/>
    <property type="match status" value="1"/>
</dbReference>
<comment type="similarity">
    <text evidence="6">Belongs to the nlpA lipoprotein family.</text>
</comment>
<dbReference type="EMBL" id="VIFM01000095">
    <property type="protein sequence ID" value="TQF13583.1"/>
    <property type="molecule type" value="Genomic_DNA"/>
</dbReference>